<organism evidence="7 8">
    <name type="scientific">Petrolisthes cinctipes</name>
    <name type="common">Flat porcelain crab</name>
    <dbReference type="NCBI Taxonomy" id="88211"/>
    <lineage>
        <taxon>Eukaryota</taxon>
        <taxon>Metazoa</taxon>
        <taxon>Ecdysozoa</taxon>
        <taxon>Arthropoda</taxon>
        <taxon>Crustacea</taxon>
        <taxon>Multicrustacea</taxon>
        <taxon>Malacostraca</taxon>
        <taxon>Eumalacostraca</taxon>
        <taxon>Eucarida</taxon>
        <taxon>Decapoda</taxon>
        <taxon>Pleocyemata</taxon>
        <taxon>Anomura</taxon>
        <taxon>Galatheoidea</taxon>
        <taxon>Porcellanidae</taxon>
        <taxon>Petrolisthes</taxon>
    </lineage>
</organism>
<evidence type="ECO:0000256" key="4">
    <source>
        <dbReference type="ARBA" id="ARBA00023136"/>
    </source>
</evidence>
<evidence type="ECO:0008006" key="9">
    <source>
        <dbReference type="Google" id="ProtNLM"/>
    </source>
</evidence>
<feature type="transmembrane region" description="Helical" evidence="6">
    <location>
        <begin position="53"/>
        <end position="74"/>
    </location>
</feature>
<reference evidence="7" key="1">
    <citation type="submission" date="2023-10" db="EMBL/GenBank/DDBJ databases">
        <title>Genome assemblies of two species of porcelain crab, Petrolisthes cinctipes and Petrolisthes manimaculis (Anomura: Porcellanidae).</title>
        <authorList>
            <person name="Angst P."/>
        </authorList>
    </citation>
    <scope>NUCLEOTIDE SEQUENCE</scope>
    <source>
        <strain evidence="7">PB745_01</strain>
        <tissue evidence="7">Gill</tissue>
    </source>
</reference>
<dbReference type="Gene3D" id="1.20.1070.10">
    <property type="entry name" value="Rhodopsin 7-helix transmembrane proteins"/>
    <property type="match status" value="1"/>
</dbReference>
<evidence type="ECO:0000256" key="5">
    <source>
        <dbReference type="SAM" id="MobiDB-lite"/>
    </source>
</evidence>
<gene>
    <name evidence="7" type="ORF">Pcinc_040533</name>
</gene>
<keyword evidence="2 6" id="KW-0812">Transmembrane</keyword>
<dbReference type="AlphaFoldDB" id="A0AAE1BPF3"/>
<name>A0AAE1BPF3_PETCI</name>
<dbReference type="Pfam" id="PF00002">
    <property type="entry name" value="7tm_2"/>
    <property type="match status" value="1"/>
</dbReference>
<dbReference type="GO" id="GO:0016020">
    <property type="term" value="C:membrane"/>
    <property type="evidence" value="ECO:0007669"/>
    <property type="project" value="UniProtKB-SubCell"/>
</dbReference>
<feature type="region of interest" description="Disordered" evidence="5">
    <location>
        <begin position="117"/>
        <end position="136"/>
    </location>
</feature>
<evidence type="ECO:0000256" key="2">
    <source>
        <dbReference type="ARBA" id="ARBA00022692"/>
    </source>
</evidence>
<sequence>MSPRGFKVAFLPPLVLTLSVNLILFSLSFYAATCGRKLISSSASGRDRFINQVSLSICGFFLLGFTWFFGMLAVGEVRLVFSYLFCIFNAFQGIFLFLLVRKHWVKTFADLTQRSVTSSNSRGTRGGDVPGGPRDL</sequence>
<evidence type="ECO:0000313" key="7">
    <source>
        <dbReference type="EMBL" id="KAK3852889.1"/>
    </source>
</evidence>
<keyword evidence="8" id="KW-1185">Reference proteome</keyword>
<proteinExistence type="predicted"/>
<dbReference type="Proteomes" id="UP001286313">
    <property type="component" value="Unassembled WGS sequence"/>
</dbReference>
<evidence type="ECO:0000313" key="8">
    <source>
        <dbReference type="Proteomes" id="UP001286313"/>
    </source>
</evidence>
<evidence type="ECO:0000256" key="1">
    <source>
        <dbReference type="ARBA" id="ARBA00004141"/>
    </source>
</evidence>
<feature type="transmembrane region" description="Helical" evidence="6">
    <location>
        <begin position="12"/>
        <end position="32"/>
    </location>
</feature>
<evidence type="ECO:0000256" key="6">
    <source>
        <dbReference type="SAM" id="Phobius"/>
    </source>
</evidence>
<keyword evidence="3 6" id="KW-1133">Transmembrane helix</keyword>
<dbReference type="InterPro" id="IPR053066">
    <property type="entry name" value="ADGR_G7"/>
</dbReference>
<dbReference type="InterPro" id="IPR000832">
    <property type="entry name" value="GPCR_2_secretin-like"/>
</dbReference>
<feature type="transmembrane region" description="Helical" evidence="6">
    <location>
        <begin position="80"/>
        <end position="100"/>
    </location>
</feature>
<keyword evidence="4 6" id="KW-0472">Membrane</keyword>
<comment type="subcellular location">
    <subcellularLocation>
        <location evidence="1">Membrane</location>
        <topology evidence="1">Multi-pass membrane protein</topology>
    </subcellularLocation>
</comment>
<accession>A0AAE1BPF3</accession>
<comment type="caution">
    <text evidence="7">The sequence shown here is derived from an EMBL/GenBank/DDBJ whole genome shotgun (WGS) entry which is preliminary data.</text>
</comment>
<dbReference type="EMBL" id="JAWQEG010007197">
    <property type="protein sequence ID" value="KAK3852889.1"/>
    <property type="molecule type" value="Genomic_DNA"/>
</dbReference>
<evidence type="ECO:0000256" key="3">
    <source>
        <dbReference type="ARBA" id="ARBA00022989"/>
    </source>
</evidence>
<dbReference type="PANTHER" id="PTHR47767">
    <property type="entry name" value="ADHESION G PROTEIN-COUPLED RECEPTOR G7"/>
    <property type="match status" value="1"/>
</dbReference>
<dbReference type="GO" id="GO:0004930">
    <property type="term" value="F:G protein-coupled receptor activity"/>
    <property type="evidence" value="ECO:0007669"/>
    <property type="project" value="InterPro"/>
</dbReference>
<protein>
    <recommendedName>
        <fullName evidence="9">G-protein coupled receptors family 2 profile 2 domain-containing protein</fullName>
    </recommendedName>
</protein>